<evidence type="ECO:0000256" key="7">
    <source>
        <dbReference type="SAM" id="MobiDB-lite"/>
    </source>
</evidence>
<feature type="compositionally biased region" description="Basic and acidic residues" evidence="7">
    <location>
        <begin position="106"/>
        <end position="131"/>
    </location>
</feature>
<feature type="region of interest" description="Disordered" evidence="7">
    <location>
        <begin position="243"/>
        <end position="272"/>
    </location>
</feature>
<feature type="zinc finger region" description="C3H1-type" evidence="6">
    <location>
        <begin position="150"/>
        <end position="176"/>
    </location>
</feature>
<keyword evidence="1 6" id="KW-0479">Metal-binding</keyword>
<dbReference type="Pfam" id="PF22628">
    <property type="entry name" value="zf-CCCH_10"/>
    <property type="match status" value="1"/>
</dbReference>
<dbReference type="PROSITE" id="PS50103">
    <property type="entry name" value="ZF_C3H1"/>
    <property type="match status" value="1"/>
</dbReference>
<dbReference type="STRING" id="151549.A0A4C1XS37"/>
<keyword evidence="10" id="KW-1185">Reference proteome</keyword>
<dbReference type="PANTHER" id="PTHR12675:SF6">
    <property type="entry name" value="ZINC FINGER CCCH DOMAIN-CONTAINING PROTEIN 10"/>
    <property type="match status" value="1"/>
</dbReference>
<dbReference type="GO" id="GO:0008270">
    <property type="term" value="F:zinc ion binding"/>
    <property type="evidence" value="ECO:0007669"/>
    <property type="project" value="UniProtKB-KW"/>
</dbReference>
<dbReference type="Proteomes" id="UP000299102">
    <property type="component" value="Unassembled WGS sequence"/>
</dbReference>
<evidence type="ECO:0000256" key="1">
    <source>
        <dbReference type="ARBA" id="ARBA00022723"/>
    </source>
</evidence>
<accession>A0A4C1XS37</accession>
<reference evidence="9 10" key="1">
    <citation type="journal article" date="2019" name="Commun. Biol.">
        <title>The bagworm genome reveals a unique fibroin gene that provides high tensile strength.</title>
        <authorList>
            <person name="Kono N."/>
            <person name="Nakamura H."/>
            <person name="Ohtoshi R."/>
            <person name="Tomita M."/>
            <person name="Numata K."/>
            <person name="Arakawa K."/>
        </authorList>
    </citation>
    <scope>NUCLEOTIDE SEQUENCE [LARGE SCALE GENOMIC DNA]</scope>
</reference>
<feature type="region of interest" description="Disordered" evidence="7">
    <location>
        <begin position="70"/>
        <end position="137"/>
    </location>
</feature>
<dbReference type="PANTHER" id="PTHR12675">
    <property type="entry name" value="MUSCLEBLIND-LIKE PROTEIN"/>
    <property type="match status" value="1"/>
</dbReference>
<evidence type="ECO:0000256" key="2">
    <source>
        <dbReference type="ARBA" id="ARBA00022737"/>
    </source>
</evidence>
<protein>
    <submittedName>
        <fullName evidence="9">Zinc finger CCCH domain-containing protein 10</fullName>
    </submittedName>
</protein>
<dbReference type="OrthoDB" id="250836at2759"/>
<dbReference type="Gene3D" id="3.30.1370.210">
    <property type="match status" value="1"/>
</dbReference>
<keyword evidence="2" id="KW-0677">Repeat</keyword>
<comment type="similarity">
    <text evidence="5">Belongs to the muscleblind family.</text>
</comment>
<dbReference type="SMART" id="SM00356">
    <property type="entry name" value="ZnF_C3H1"/>
    <property type="match status" value="2"/>
</dbReference>
<evidence type="ECO:0000256" key="6">
    <source>
        <dbReference type="PROSITE-ProRule" id="PRU00723"/>
    </source>
</evidence>
<dbReference type="Pfam" id="PF14608">
    <property type="entry name" value="zf-CCCH_2"/>
    <property type="match status" value="1"/>
</dbReference>
<dbReference type="EMBL" id="BGZK01000926">
    <property type="protein sequence ID" value="GBP65364.1"/>
    <property type="molecule type" value="Genomic_DNA"/>
</dbReference>
<evidence type="ECO:0000313" key="9">
    <source>
        <dbReference type="EMBL" id="GBP65364.1"/>
    </source>
</evidence>
<feature type="compositionally biased region" description="Low complexity" evidence="7">
    <location>
        <begin position="72"/>
        <end position="92"/>
    </location>
</feature>
<feature type="compositionally biased region" description="Pro residues" evidence="7">
    <location>
        <begin position="93"/>
        <end position="103"/>
    </location>
</feature>
<keyword evidence="4 6" id="KW-0862">Zinc</keyword>
<dbReference type="GO" id="GO:0003723">
    <property type="term" value="F:RNA binding"/>
    <property type="evidence" value="ECO:0007669"/>
    <property type="project" value="TreeGrafter"/>
</dbReference>
<dbReference type="Gene3D" id="1.10.10.10">
    <property type="entry name" value="Winged helix-like DNA-binding domain superfamily/Winged helix DNA-binding domain"/>
    <property type="match status" value="1"/>
</dbReference>
<feature type="compositionally biased region" description="Pro residues" evidence="7">
    <location>
        <begin position="250"/>
        <end position="260"/>
    </location>
</feature>
<name>A0A4C1XS37_EUMVA</name>
<sequence>MSIFSVGMRDQNRNLHKLRLGLESKPDTRSKSIVRQIGIESKIGIRIKHGIAIGITIFLKSKIDYTETPIYGSPESGSSSNSPTNSTSSSIQPPLPLHPPPLDSPTEDRTSDVDIKDPLLRTEIVSKTEKPDEPEDYEVLEETISIKVEPQKPDPCRDFIRGTCTRPDCKYLHEYDLSHLYRVYTFCRNYQNSICTLPNCRYAHATVFEEQAFYRTGILPPHALAHHKNNNNNNSTNIVPNPINKSFILQPPPPPPPPPGLTTSGPPTATVPAPVPVPVPVSVAEPEESSQHLNLNITPAALQIGLQYTKEKVDNMTKSALEFDEKLIELEKKSTRLLACILSVVKPLNTRVEWKAKINEDAELEEDSSQTQKEFALSLEVTQQAVSRRLKS</sequence>
<comment type="caution">
    <text evidence="9">The sequence shown here is derived from an EMBL/GenBank/DDBJ whole genome shotgun (WGS) entry which is preliminary data.</text>
</comment>
<dbReference type="InterPro" id="IPR054429">
    <property type="entry name" value="Znf-CCCH_Muscleblind-like"/>
</dbReference>
<evidence type="ECO:0000259" key="8">
    <source>
        <dbReference type="PROSITE" id="PS50103"/>
    </source>
</evidence>
<evidence type="ECO:0000256" key="3">
    <source>
        <dbReference type="ARBA" id="ARBA00022771"/>
    </source>
</evidence>
<feature type="domain" description="C3H1-type" evidence="8">
    <location>
        <begin position="150"/>
        <end position="176"/>
    </location>
</feature>
<evidence type="ECO:0000313" key="10">
    <source>
        <dbReference type="Proteomes" id="UP000299102"/>
    </source>
</evidence>
<dbReference type="AlphaFoldDB" id="A0A4C1XS37"/>
<evidence type="ECO:0000256" key="5">
    <source>
        <dbReference type="ARBA" id="ARBA00038226"/>
    </source>
</evidence>
<organism evidence="9 10">
    <name type="scientific">Eumeta variegata</name>
    <name type="common">Bagworm moth</name>
    <name type="synonym">Eumeta japonica</name>
    <dbReference type="NCBI Taxonomy" id="151549"/>
    <lineage>
        <taxon>Eukaryota</taxon>
        <taxon>Metazoa</taxon>
        <taxon>Ecdysozoa</taxon>
        <taxon>Arthropoda</taxon>
        <taxon>Hexapoda</taxon>
        <taxon>Insecta</taxon>
        <taxon>Pterygota</taxon>
        <taxon>Neoptera</taxon>
        <taxon>Endopterygota</taxon>
        <taxon>Lepidoptera</taxon>
        <taxon>Glossata</taxon>
        <taxon>Ditrysia</taxon>
        <taxon>Tineoidea</taxon>
        <taxon>Psychidae</taxon>
        <taxon>Oiketicinae</taxon>
        <taxon>Eumeta</taxon>
    </lineage>
</organism>
<dbReference type="InterPro" id="IPR000571">
    <property type="entry name" value="Znf_CCCH"/>
</dbReference>
<evidence type="ECO:0000256" key="4">
    <source>
        <dbReference type="ARBA" id="ARBA00022833"/>
    </source>
</evidence>
<proteinExistence type="inferred from homology"/>
<dbReference type="InterPro" id="IPR036388">
    <property type="entry name" value="WH-like_DNA-bd_sf"/>
</dbReference>
<dbReference type="GO" id="GO:0043484">
    <property type="term" value="P:regulation of RNA splicing"/>
    <property type="evidence" value="ECO:0007669"/>
    <property type="project" value="TreeGrafter"/>
</dbReference>
<keyword evidence="3 6" id="KW-0863">Zinc-finger</keyword>
<gene>
    <name evidence="9" type="primary">ZC3H10</name>
    <name evidence="9" type="ORF">EVAR_52138_1</name>
</gene>